<sequence length="239" mass="28523">MSSGEEPQEVDMKMFIKAVNEQFRKLNTRLDDMQSPFPSKNTRRRVLKEEEEDDSDLEESSSKRDEKIERKVEHVFDCHNYSEEKKVKLAAVEFIDYASICWDQLVINRHRNGEKPIRSWEEMKLVMRKKFIPNHYYRDLHRKLQGLVQGSMSVEDYYKDMEIAMIRANIEEDREATMARFISGLNKEIADVVDLHYVEMEELLHKSIKVEKQLKSKEFRFGSASNSSWKFKWKDNKVT</sequence>
<evidence type="ECO:0000313" key="2">
    <source>
        <dbReference type="Proteomes" id="UP001164539"/>
    </source>
</evidence>
<protein>
    <submittedName>
        <fullName evidence="1">Mutant gag-pol polyprotein</fullName>
    </submittedName>
</protein>
<gene>
    <name evidence="1" type="ORF">OWV82_001561</name>
</gene>
<comment type="caution">
    <text evidence="1">The sequence shown here is derived from an EMBL/GenBank/DDBJ whole genome shotgun (WGS) entry which is preliminary data.</text>
</comment>
<evidence type="ECO:0000313" key="1">
    <source>
        <dbReference type="EMBL" id="KAJ4728667.1"/>
    </source>
</evidence>
<proteinExistence type="predicted"/>
<name>A0ACC1YYX0_MELAZ</name>
<dbReference type="Proteomes" id="UP001164539">
    <property type="component" value="Chromosome 1"/>
</dbReference>
<dbReference type="EMBL" id="CM051394">
    <property type="protein sequence ID" value="KAJ4728667.1"/>
    <property type="molecule type" value="Genomic_DNA"/>
</dbReference>
<organism evidence="1 2">
    <name type="scientific">Melia azedarach</name>
    <name type="common">Chinaberry tree</name>
    <dbReference type="NCBI Taxonomy" id="155640"/>
    <lineage>
        <taxon>Eukaryota</taxon>
        <taxon>Viridiplantae</taxon>
        <taxon>Streptophyta</taxon>
        <taxon>Embryophyta</taxon>
        <taxon>Tracheophyta</taxon>
        <taxon>Spermatophyta</taxon>
        <taxon>Magnoliopsida</taxon>
        <taxon>eudicotyledons</taxon>
        <taxon>Gunneridae</taxon>
        <taxon>Pentapetalae</taxon>
        <taxon>rosids</taxon>
        <taxon>malvids</taxon>
        <taxon>Sapindales</taxon>
        <taxon>Meliaceae</taxon>
        <taxon>Melia</taxon>
    </lineage>
</organism>
<keyword evidence="2" id="KW-1185">Reference proteome</keyword>
<accession>A0ACC1YYX0</accession>
<reference evidence="1 2" key="1">
    <citation type="journal article" date="2023" name="Science">
        <title>Complex scaffold remodeling in plant triterpene biosynthesis.</title>
        <authorList>
            <person name="De La Pena R."/>
            <person name="Hodgson H."/>
            <person name="Liu J.C."/>
            <person name="Stephenson M.J."/>
            <person name="Martin A.C."/>
            <person name="Owen C."/>
            <person name="Harkess A."/>
            <person name="Leebens-Mack J."/>
            <person name="Jimenez L.E."/>
            <person name="Osbourn A."/>
            <person name="Sattely E.S."/>
        </authorList>
    </citation>
    <scope>NUCLEOTIDE SEQUENCE [LARGE SCALE GENOMIC DNA]</scope>
    <source>
        <strain evidence="2">cv. JPN11</strain>
        <tissue evidence="1">Leaf</tissue>
    </source>
</reference>